<organism evidence="2 3">
    <name type="scientific">Myotis brandtii</name>
    <name type="common">Brandt's bat</name>
    <dbReference type="NCBI Taxonomy" id="109478"/>
    <lineage>
        <taxon>Eukaryota</taxon>
        <taxon>Metazoa</taxon>
        <taxon>Chordata</taxon>
        <taxon>Craniata</taxon>
        <taxon>Vertebrata</taxon>
        <taxon>Euteleostomi</taxon>
        <taxon>Mammalia</taxon>
        <taxon>Eutheria</taxon>
        <taxon>Laurasiatheria</taxon>
        <taxon>Chiroptera</taxon>
        <taxon>Yangochiroptera</taxon>
        <taxon>Vespertilionidae</taxon>
        <taxon>Myotis</taxon>
    </lineage>
</organism>
<sequence length="209" mass="21962">MPPTWLDTDRKGFQPTQAATPQALGSPTCPEARASSTAPTPQKPPGAPTLPPRGFSEKRPPELEGPARTPGLRPPVAGPPAHTFPRAGLTLQAASLPSALSSRLHREAKPDTWGCNGRGHWPSHMAPQHLQTYPGGLLGSGSCPGEGHQPHAKTLVAPGQAQEPSAALDPTAWSCPANEHSATRCLLLCAPKQVSRQQGSWEPRPLSNP</sequence>
<evidence type="ECO:0000313" key="3">
    <source>
        <dbReference type="Proteomes" id="UP000052978"/>
    </source>
</evidence>
<protein>
    <submittedName>
        <fullName evidence="2">Uncharacterized protein</fullName>
    </submittedName>
</protein>
<feature type="region of interest" description="Disordered" evidence="1">
    <location>
        <begin position="1"/>
        <end position="85"/>
    </location>
</feature>
<accession>S7QGG8</accession>
<feature type="compositionally biased region" description="Polar residues" evidence="1">
    <location>
        <begin position="14"/>
        <end position="25"/>
    </location>
</feature>
<reference evidence="2 3" key="1">
    <citation type="journal article" date="2013" name="Nat. Commun.">
        <title>Genome analysis reveals insights into physiology and longevity of the Brandt's bat Myotis brandtii.</title>
        <authorList>
            <person name="Seim I."/>
            <person name="Fang X."/>
            <person name="Xiong Z."/>
            <person name="Lobanov A.V."/>
            <person name="Huang Z."/>
            <person name="Ma S."/>
            <person name="Feng Y."/>
            <person name="Turanov A.A."/>
            <person name="Zhu Y."/>
            <person name="Lenz T.L."/>
            <person name="Gerashchenko M.V."/>
            <person name="Fan D."/>
            <person name="Hee Yim S."/>
            <person name="Yao X."/>
            <person name="Jordan D."/>
            <person name="Xiong Y."/>
            <person name="Ma Y."/>
            <person name="Lyapunov A.N."/>
            <person name="Chen G."/>
            <person name="Kulakova O.I."/>
            <person name="Sun Y."/>
            <person name="Lee S.G."/>
            <person name="Bronson R.T."/>
            <person name="Moskalev A.A."/>
            <person name="Sunyaev S.R."/>
            <person name="Zhang G."/>
            <person name="Krogh A."/>
            <person name="Wang J."/>
            <person name="Gladyshev V.N."/>
        </authorList>
    </citation>
    <scope>NUCLEOTIDE SEQUENCE [LARGE SCALE GENOMIC DNA]</scope>
</reference>
<keyword evidence="3" id="KW-1185">Reference proteome</keyword>
<evidence type="ECO:0000313" key="2">
    <source>
        <dbReference type="EMBL" id="EPQ20437.1"/>
    </source>
</evidence>
<name>S7QGG8_MYOBR</name>
<evidence type="ECO:0000256" key="1">
    <source>
        <dbReference type="SAM" id="MobiDB-lite"/>
    </source>
</evidence>
<feature type="compositionally biased region" description="Pro residues" evidence="1">
    <location>
        <begin position="41"/>
        <end position="51"/>
    </location>
</feature>
<proteinExistence type="predicted"/>
<dbReference type="Proteomes" id="UP000052978">
    <property type="component" value="Unassembled WGS sequence"/>
</dbReference>
<dbReference type="EMBL" id="KE164837">
    <property type="protein sequence ID" value="EPQ20437.1"/>
    <property type="molecule type" value="Genomic_DNA"/>
</dbReference>
<dbReference type="AlphaFoldDB" id="S7QGG8"/>
<gene>
    <name evidence="2" type="ORF">D623_10021605</name>
</gene>